<keyword evidence="1" id="KW-0732">Signal</keyword>
<dbReference type="PROSITE" id="PS51257">
    <property type="entry name" value="PROKAR_LIPOPROTEIN"/>
    <property type="match status" value="1"/>
</dbReference>
<feature type="signal peptide" evidence="1">
    <location>
        <begin position="1"/>
        <end position="19"/>
    </location>
</feature>
<feature type="chain" id="PRO_5026056623" description="DUF6438 domain-containing protein" evidence="1">
    <location>
        <begin position="20"/>
        <end position="169"/>
    </location>
</feature>
<feature type="domain" description="DUF6438" evidence="2">
    <location>
        <begin position="36"/>
        <end position="149"/>
    </location>
</feature>
<evidence type="ECO:0000313" key="3">
    <source>
        <dbReference type="EMBL" id="QIG79420.1"/>
    </source>
</evidence>
<reference evidence="3 4" key="1">
    <citation type="submission" date="2020-02" db="EMBL/GenBank/DDBJ databases">
        <authorList>
            <person name="Zheng R.K."/>
            <person name="Sun C.M."/>
        </authorList>
    </citation>
    <scope>NUCLEOTIDE SEQUENCE [LARGE SCALE GENOMIC DNA]</scope>
    <source>
        <strain evidence="4">zrk23</strain>
    </source>
</reference>
<evidence type="ECO:0000256" key="1">
    <source>
        <dbReference type="SAM" id="SignalP"/>
    </source>
</evidence>
<dbReference type="AlphaFoldDB" id="A0A6G6Y3E4"/>
<keyword evidence="4" id="KW-1185">Reference proteome</keyword>
<dbReference type="Proteomes" id="UP000501568">
    <property type="component" value="Chromosome"/>
</dbReference>
<evidence type="ECO:0000313" key="4">
    <source>
        <dbReference type="Proteomes" id="UP000501568"/>
    </source>
</evidence>
<gene>
    <name evidence="3" type="ORF">G5C33_06200</name>
</gene>
<organism evidence="3 4">
    <name type="scientific">Stakelama tenebrarum</name>
    <dbReference type="NCBI Taxonomy" id="2711215"/>
    <lineage>
        <taxon>Bacteria</taxon>
        <taxon>Pseudomonadati</taxon>
        <taxon>Pseudomonadota</taxon>
        <taxon>Alphaproteobacteria</taxon>
        <taxon>Sphingomonadales</taxon>
        <taxon>Sphingomonadaceae</taxon>
        <taxon>Stakelama</taxon>
    </lineage>
</organism>
<dbReference type="EMBL" id="CP049109">
    <property type="protein sequence ID" value="QIG79420.1"/>
    <property type="molecule type" value="Genomic_DNA"/>
</dbReference>
<evidence type="ECO:0000259" key="2">
    <source>
        <dbReference type="Pfam" id="PF20033"/>
    </source>
</evidence>
<dbReference type="InterPro" id="IPR045497">
    <property type="entry name" value="DUF6438"/>
</dbReference>
<dbReference type="KEGG" id="spzr:G5C33_06200"/>
<name>A0A6G6Y3E4_9SPHN</name>
<accession>A0A6G6Y3E4</accession>
<protein>
    <recommendedName>
        <fullName evidence="2">DUF6438 domain-containing protein</fullName>
    </recommendedName>
</protein>
<dbReference type="RefSeq" id="WP_165326421.1">
    <property type="nucleotide sequence ID" value="NZ_CP049109.1"/>
</dbReference>
<dbReference type="Pfam" id="PF20033">
    <property type="entry name" value="DUF6438"/>
    <property type="match status" value="1"/>
</dbReference>
<sequence>MRWIAASGMALMLAGCATTGGNEAPPSGPIPTESESIRYQTSGCFGRCPVYQVTVRPDGTGTFVGERFTQVSGERDFTLTSAEYEAFKAKLAPYRPESGMRRIAPGTSECENVATDLPSVDISWTRPIGDSQSLYFYYGCDMEENAQMAQDLGEAAELLPIQKLVGAQP</sequence>
<proteinExistence type="predicted"/>